<comment type="caution">
    <text evidence="1">The sequence shown here is derived from an EMBL/GenBank/DDBJ whole genome shotgun (WGS) entry which is preliminary data.</text>
</comment>
<organism evidence="1 2">
    <name type="scientific">Magnetospirillum aberrantis SpK</name>
    <dbReference type="NCBI Taxonomy" id="908842"/>
    <lineage>
        <taxon>Bacteria</taxon>
        <taxon>Pseudomonadati</taxon>
        <taxon>Pseudomonadota</taxon>
        <taxon>Alphaproteobacteria</taxon>
        <taxon>Rhodospirillales</taxon>
        <taxon>Rhodospirillaceae</taxon>
        <taxon>Magnetospirillum</taxon>
    </lineage>
</organism>
<sequence length="445" mass="48372">MSNNHSKIRFIGYAIPTTPASMVAIGDPNGPGAVAGTYLGSKDLAADIAARVAVLKNAVEAARAQLQGAPNDTSITNVFVAPEFYFHGEQGPYVYADDADDPAPMLLAALAKAFPASDYPNWTFVCGSAISAQIRNIDHVYAENSTVVRNAVVEALSKQWLAAFGPLNGVIFDMLVNFIKNCHSYPNMEVRNRALVVSNIPVSTYDGASTDRMTTEKYFVSNEDFILYDVTGRRDVVTEQMTAYPLIDLSGGDLKRSPFDQYAVFRQDYGVANFPEYMDFAIEICLDHSDVRLRRNIESEPWPRPTDAIHIHLIPSCGMQISQSSVAADKDGFVFNCDGQYALDKSDGTPQQGTLNSVDCVYVNHNQPPGNTGYAAHTQLARVSVAATGNDPKAKTSTQPQFHKLEATDIVVADVTAIPELASHFAGGPGQIHIYGRDTPFTLYP</sequence>
<dbReference type="AlphaFoldDB" id="A0A7C9QWJ3"/>
<reference evidence="1 2" key="1">
    <citation type="submission" date="2020-02" db="EMBL/GenBank/DDBJ databases">
        <authorList>
            <person name="Dziuba M."/>
            <person name="Kuznetsov B."/>
            <person name="Mardanov A."/>
            <person name="Ravin N."/>
            <person name="Grouzdev D."/>
        </authorList>
    </citation>
    <scope>NUCLEOTIDE SEQUENCE [LARGE SCALE GENOMIC DNA]</scope>
    <source>
        <strain evidence="1 2">SpK</strain>
    </source>
</reference>
<accession>A0A7C9QWJ3</accession>
<dbReference type="EMBL" id="JAAIYP010000044">
    <property type="protein sequence ID" value="NFV81841.1"/>
    <property type="molecule type" value="Genomic_DNA"/>
</dbReference>
<evidence type="ECO:0000313" key="1">
    <source>
        <dbReference type="EMBL" id="NFV81841.1"/>
    </source>
</evidence>
<name>A0A7C9QWJ3_9PROT</name>
<dbReference type="Proteomes" id="UP000480684">
    <property type="component" value="Unassembled WGS sequence"/>
</dbReference>
<evidence type="ECO:0000313" key="2">
    <source>
        <dbReference type="Proteomes" id="UP000480684"/>
    </source>
</evidence>
<keyword evidence="2" id="KW-1185">Reference proteome</keyword>
<gene>
    <name evidence="1" type="ORF">G4223_17145</name>
</gene>
<dbReference type="RefSeq" id="WP_163682270.1">
    <property type="nucleotide sequence ID" value="NZ_JAAIYP010000044.1"/>
</dbReference>
<proteinExistence type="predicted"/>
<protein>
    <submittedName>
        <fullName evidence="1">Uncharacterized protein</fullName>
    </submittedName>
</protein>